<reference evidence="2" key="1">
    <citation type="submission" date="2023-03" db="EMBL/GenBank/DDBJ databases">
        <title>Massive genome expansion in bonnet fungi (Mycena s.s.) driven by repeated elements and novel gene families across ecological guilds.</title>
        <authorList>
            <consortium name="Lawrence Berkeley National Laboratory"/>
            <person name="Harder C.B."/>
            <person name="Miyauchi S."/>
            <person name="Viragh M."/>
            <person name="Kuo A."/>
            <person name="Thoen E."/>
            <person name="Andreopoulos B."/>
            <person name="Lu D."/>
            <person name="Skrede I."/>
            <person name="Drula E."/>
            <person name="Henrissat B."/>
            <person name="Morin E."/>
            <person name="Kohler A."/>
            <person name="Barry K."/>
            <person name="LaButti K."/>
            <person name="Morin E."/>
            <person name="Salamov A."/>
            <person name="Lipzen A."/>
            <person name="Mereny Z."/>
            <person name="Hegedus B."/>
            <person name="Baldrian P."/>
            <person name="Stursova M."/>
            <person name="Weitz H."/>
            <person name="Taylor A."/>
            <person name="Grigoriev I.V."/>
            <person name="Nagy L.G."/>
            <person name="Martin F."/>
            <person name="Kauserud H."/>
        </authorList>
    </citation>
    <scope>NUCLEOTIDE SEQUENCE</scope>
    <source>
        <strain evidence="2">CBHHK200</strain>
    </source>
</reference>
<keyword evidence="3" id="KW-1185">Reference proteome</keyword>
<protein>
    <submittedName>
        <fullName evidence="2">Uncharacterized protein</fullName>
    </submittedName>
</protein>
<feature type="compositionally biased region" description="Polar residues" evidence="1">
    <location>
        <begin position="255"/>
        <end position="264"/>
    </location>
</feature>
<evidence type="ECO:0000313" key="3">
    <source>
        <dbReference type="Proteomes" id="UP001218188"/>
    </source>
</evidence>
<dbReference type="Proteomes" id="UP001218188">
    <property type="component" value="Unassembled WGS sequence"/>
</dbReference>
<organism evidence="2 3">
    <name type="scientific">Mycena alexandri</name>
    <dbReference type="NCBI Taxonomy" id="1745969"/>
    <lineage>
        <taxon>Eukaryota</taxon>
        <taxon>Fungi</taxon>
        <taxon>Dikarya</taxon>
        <taxon>Basidiomycota</taxon>
        <taxon>Agaricomycotina</taxon>
        <taxon>Agaricomycetes</taxon>
        <taxon>Agaricomycetidae</taxon>
        <taxon>Agaricales</taxon>
        <taxon>Marasmiineae</taxon>
        <taxon>Mycenaceae</taxon>
        <taxon>Mycena</taxon>
    </lineage>
</organism>
<evidence type="ECO:0000256" key="1">
    <source>
        <dbReference type="SAM" id="MobiDB-lite"/>
    </source>
</evidence>
<dbReference type="EMBL" id="JARJCM010000065">
    <property type="protein sequence ID" value="KAJ7033411.1"/>
    <property type="molecule type" value="Genomic_DNA"/>
</dbReference>
<feature type="compositionally biased region" description="Pro residues" evidence="1">
    <location>
        <begin position="183"/>
        <end position="196"/>
    </location>
</feature>
<accession>A0AAD6X3E6</accession>
<feature type="compositionally biased region" description="Polar residues" evidence="1">
    <location>
        <begin position="198"/>
        <end position="219"/>
    </location>
</feature>
<feature type="compositionally biased region" description="Polar residues" evidence="1">
    <location>
        <begin position="290"/>
        <end position="302"/>
    </location>
</feature>
<dbReference type="AlphaFoldDB" id="A0AAD6X3E6"/>
<name>A0AAD6X3E6_9AGAR</name>
<comment type="caution">
    <text evidence="2">The sequence shown here is derived from an EMBL/GenBank/DDBJ whole genome shotgun (WGS) entry which is preliminary data.</text>
</comment>
<sequence length="334" mass="35485">MTTGASVPISFVPSSLSKSSCSLCSLRYLRVSSPPTTIPPNEAGILRILAESSIVLLLSRVGHTAVLFSCIPALIRISRLMLLHQFHVKRFKLKPMAGLLSFLNCCGRGFRRGSDEPVYAVIEPIPDANAPRRVRIIDEPQGPHRPSGRPTPTAGILRHRSPSAPNNPPAPSNPVVTHTPRYQPAPPHAPAAPPAQPLSNSEGSSSLQQHSQAFNSNTRLPGASRDPDRPFSPSDWAATAGPRLPPGYRTPSAAAPTSVTQTQLPIPPPPASARNSPDASVWIDHAASGRPQTQSPPYSSFSILNPPPWSGSICEYTEMGKPACSYSVELGAAA</sequence>
<evidence type="ECO:0000313" key="2">
    <source>
        <dbReference type="EMBL" id="KAJ7033411.1"/>
    </source>
</evidence>
<gene>
    <name evidence="2" type="ORF">C8F04DRAFT_624131</name>
</gene>
<feature type="region of interest" description="Disordered" evidence="1">
    <location>
        <begin position="138"/>
        <end position="302"/>
    </location>
</feature>
<proteinExistence type="predicted"/>